<evidence type="ECO:0000256" key="5">
    <source>
        <dbReference type="ARBA" id="ARBA00022842"/>
    </source>
</evidence>
<keyword evidence="3" id="KW-0479">Metal-binding</keyword>
<proteinExistence type="inferred from homology"/>
<dbReference type="RefSeq" id="WP_074520368.1">
    <property type="nucleotide sequence ID" value="NZ_FNHZ01000001.1"/>
</dbReference>
<dbReference type="EMBL" id="FNHZ01000001">
    <property type="protein sequence ID" value="SDM36925.1"/>
    <property type="molecule type" value="Genomic_DNA"/>
</dbReference>
<sequence>MAELTTLIYLKKNDSYLMLHRVSKKHDINKDKWLGIGGHFEAYESPSECIIREVKEETGYTVNKPDFRGIVTFVAFDNREDYEKKQNGICEYVHVFLSEDFSGDEETCGTNFPCDEGKLKWVKIKDIYDLPIWEGDKLFLKALEEDREFFNLKLIYVGNELVEHEWF</sequence>
<organism evidence="7 8">
    <name type="scientific">Lachnospira pectinoschiza</name>
    <dbReference type="NCBI Taxonomy" id="28052"/>
    <lineage>
        <taxon>Bacteria</taxon>
        <taxon>Bacillati</taxon>
        <taxon>Bacillota</taxon>
        <taxon>Clostridia</taxon>
        <taxon>Lachnospirales</taxon>
        <taxon>Lachnospiraceae</taxon>
        <taxon>Lachnospira</taxon>
    </lineage>
</organism>
<evidence type="ECO:0000256" key="2">
    <source>
        <dbReference type="ARBA" id="ARBA00005582"/>
    </source>
</evidence>
<protein>
    <submittedName>
        <fullName evidence="7">8-oxo-dGTP diphosphatase</fullName>
    </submittedName>
</protein>
<name>A0A1G9SQ07_9FIRM</name>
<evidence type="ECO:0000313" key="7">
    <source>
        <dbReference type="EMBL" id="SDM36925.1"/>
    </source>
</evidence>
<dbReference type="CDD" id="cd18886">
    <property type="entry name" value="NUDIX_MutT_Nudt1"/>
    <property type="match status" value="1"/>
</dbReference>
<evidence type="ECO:0000256" key="3">
    <source>
        <dbReference type="ARBA" id="ARBA00022723"/>
    </source>
</evidence>
<dbReference type="AlphaFoldDB" id="A0A1G9SQ07"/>
<keyword evidence="8" id="KW-1185">Reference proteome</keyword>
<gene>
    <name evidence="7" type="ORF">SAMN05216544_0029</name>
</gene>
<evidence type="ECO:0000256" key="1">
    <source>
        <dbReference type="ARBA" id="ARBA00001946"/>
    </source>
</evidence>
<evidence type="ECO:0000256" key="4">
    <source>
        <dbReference type="ARBA" id="ARBA00022801"/>
    </source>
</evidence>
<feature type="domain" description="Nudix hydrolase" evidence="6">
    <location>
        <begin position="1"/>
        <end position="145"/>
    </location>
</feature>
<dbReference type="Proteomes" id="UP000187651">
    <property type="component" value="Unassembled WGS sequence"/>
</dbReference>
<accession>A0A1G9SQ07</accession>
<evidence type="ECO:0000313" key="8">
    <source>
        <dbReference type="Proteomes" id="UP000187651"/>
    </source>
</evidence>
<keyword evidence="4" id="KW-0378">Hydrolase</keyword>
<dbReference type="PANTHER" id="PTHR43758">
    <property type="entry name" value="7,8-DIHYDRO-8-OXOGUANINE TRIPHOSPHATASE"/>
    <property type="match status" value="1"/>
</dbReference>
<comment type="similarity">
    <text evidence="2">Belongs to the Nudix hydrolase family.</text>
</comment>
<dbReference type="InterPro" id="IPR020084">
    <property type="entry name" value="NUDIX_hydrolase_CS"/>
</dbReference>
<dbReference type="Pfam" id="PF00293">
    <property type="entry name" value="NUDIX"/>
    <property type="match status" value="1"/>
</dbReference>
<dbReference type="GO" id="GO:0016818">
    <property type="term" value="F:hydrolase activity, acting on acid anhydrides, in phosphorus-containing anhydrides"/>
    <property type="evidence" value="ECO:0007669"/>
    <property type="project" value="TreeGrafter"/>
</dbReference>
<dbReference type="GO" id="GO:0005737">
    <property type="term" value="C:cytoplasm"/>
    <property type="evidence" value="ECO:0007669"/>
    <property type="project" value="TreeGrafter"/>
</dbReference>
<dbReference type="Gene3D" id="3.90.79.10">
    <property type="entry name" value="Nucleoside Triphosphate Pyrophosphohydrolase"/>
    <property type="match status" value="1"/>
</dbReference>
<reference evidence="8" key="1">
    <citation type="submission" date="2016-10" db="EMBL/GenBank/DDBJ databases">
        <authorList>
            <person name="Varghese N."/>
            <person name="Submissions S."/>
        </authorList>
    </citation>
    <scope>NUCLEOTIDE SEQUENCE [LARGE SCALE GENOMIC DNA]</scope>
    <source>
        <strain evidence="8">M83</strain>
    </source>
</reference>
<dbReference type="GO" id="GO:0046872">
    <property type="term" value="F:metal ion binding"/>
    <property type="evidence" value="ECO:0007669"/>
    <property type="project" value="UniProtKB-KW"/>
</dbReference>
<dbReference type="PANTHER" id="PTHR43758:SF2">
    <property type="entry name" value="OXIDIZED PURINE NUCLEOSIDE TRIPHOSPHATE HYDROLASE"/>
    <property type="match status" value="1"/>
</dbReference>
<dbReference type="OrthoDB" id="9804563at2"/>
<dbReference type="InterPro" id="IPR015797">
    <property type="entry name" value="NUDIX_hydrolase-like_dom_sf"/>
</dbReference>
<keyword evidence="5" id="KW-0460">Magnesium</keyword>
<evidence type="ECO:0000259" key="6">
    <source>
        <dbReference type="PROSITE" id="PS51462"/>
    </source>
</evidence>
<comment type="cofactor">
    <cofactor evidence="1">
        <name>Mg(2+)</name>
        <dbReference type="ChEBI" id="CHEBI:18420"/>
    </cofactor>
</comment>
<dbReference type="PROSITE" id="PS00893">
    <property type="entry name" value="NUDIX_BOX"/>
    <property type="match status" value="1"/>
</dbReference>
<dbReference type="PROSITE" id="PS51462">
    <property type="entry name" value="NUDIX"/>
    <property type="match status" value="1"/>
</dbReference>
<dbReference type="SUPFAM" id="SSF55811">
    <property type="entry name" value="Nudix"/>
    <property type="match status" value="1"/>
</dbReference>
<dbReference type="InterPro" id="IPR000086">
    <property type="entry name" value="NUDIX_hydrolase_dom"/>
</dbReference>